<feature type="region of interest" description="Disordered" evidence="1">
    <location>
        <begin position="55"/>
        <end position="74"/>
    </location>
</feature>
<feature type="signal peptide" evidence="2">
    <location>
        <begin position="1"/>
        <end position="21"/>
    </location>
</feature>
<sequence>MTEHRRFISLFAMPMAAMPMALVPMALMTAAAISGCATTQRQEPPAPIVDARVAPAPTNRAEQTPEPTTPPEPARIYAYQPVTTAPPAGADSMAPGAASAQTGAAENAAGSATTPAAALPATESPAQLPADANAEAAGNAPAVVGPGSTTPALPAPETQLASASALQTPQLAPAVDALAKQAEGQRQSGDYAGAAATLERALRLQSREGYLWNRLAHVRLEQGLASQAANLAARANALSGDSDSLKRDNWLVISDARRRTGDLEGAQEAQRKASGG</sequence>
<reference evidence="3 4" key="2">
    <citation type="submission" date="2011-11" db="EMBL/GenBank/DDBJ databases">
        <authorList>
            <consortium name="US DOE Joint Genome Institute"/>
            <person name="Lucas S."/>
            <person name="Han J."/>
            <person name="Lapidus A."/>
            <person name="Cheng J.-F."/>
            <person name="Goodwin L."/>
            <person name="Pitluck S."/>
            <person name="Peters L."/>
            <person name="Ovchinnikova G."/>
            <person name="Zhang X."/>
            <person name="Detter J.C."/>
            <person name="Han C."/>
            <person name="Tapia R."/>
            <person name="Land M."/>
            <person name="Hauser L."/>
            <person name="Kyrpides N."/>
            <person name="Ivanova N."/>
            <person name="Pagani I."/>
            <person name="Vogl K."/>
            <person name="Liu Z."/>
            <person name="Overmann J."/>
            <person name="Frigaard N.-U."/>
            <person name="Bryant D."/>
            <person name="Woyke T."/>
        </authorList>
    </citation>
    <scope>NUCLEOTIDE SEQUENCE [LARGE SCALE GENOMIC DNA]</scope>
    <source>
        <strain evidence="3 4">970</strain>
    </source>
</reference>
<dbReference type="Proteomes" id="UP000002964">
    <property type="component" value="Unassembled WGS sequence"/>
</dbReference>
<reference evidence="4" key="1">
    <citation type="submission" date="2011-06" db="EMBL/GenBank/DDBJ databases">
        <authorList>
            <consortium name="US DOE Joint Genome Institute (JGI-PGF)"/>
            <person name="Lucas S."/>
            <person name="Han J."/>
            <person name="Lapidus A."/>
            <person name="Cheng J.-F."/>
            <person name="Goodwin L."/>
            <person name="Pitluck S."/>
            <person name="Peters L."/>
            <person name="Land M.L."/>
            <person name="Hauser L."/>
            <person name="Vogl K."/>
            <person name="Liu Z."/>
            <person name="Overmann J."/>
            <person name="Frigaard N.-U."/>
            <person name="Bryant D.A."/>
            <person name="Woyke T.J."/>
        </authorList>
    </citation>
    <scope>NUCLEOTIDE SEQUENCE [LARGE SCALE GENOMIC DNA]</scope>
    <source>
        <strain evidence="4">970</strain>
    </source>
</reference>
<feature type="chain" id="PRO_5003617679" evidence="2">
    <location>
        <begin position="22"/>
        <end position="276"/>
    </location>
</feature>
<dbReference type="eggNOG" id="COG0457">
    <property type="taxonomic scope" value="Bacteria"/>
</dbReference>
<evidence type="ECO:0000256" key="1">
    <source>
        <dbReference type="SAM" id="MobiDB-lite"/>
    </source>
</evidence>
<dbReference type="SUPFAM" id="SSF48452">
    <property type="entry name" value="TPR-like"/>
    <property type="match status" value="1"/>
</dbReference>
<feature type="compositionally biased region" description="Low complexity" evidence="1">
    <location>
        <begin position="138"/>
        <end position="147"/>
    </location>
</feature>
<gene>
    <name evidence="3" type="ORF">Thi970DRAFT_04098</name>
</gene>
<dbReference type="Gene3D" id="1.25.40.10">
    <property type="entry name" value="Tetratricopeptide repeat domain"/>
    <property type="match status" value="1"/>
</dbReference>
<feature type="region of interest" description="Disordered" evidence="1">
    <location>
        <begin position="138"/>
        <end position="164"/>
    </location>
</feature>
<feature type="compositionally biased region" description="Low complexity" evidence="1">
    <location>
        <begin position="94"/>
        <end position="117"/>
    </location>
</feature>
<dbReference type="HOGENOM" id="CLU_083810_0_0_6"/>
<evidence type="ECO:0000313" key="3">
    <source>
        <dbReference type="EMBL" id="EIC20461.1"/>
    </source>
</evidence>
<dbReference type="InterPro" id="IPR011990">
    <property type="entry name" value="TPR-like_helical_dom_sf"/>
</dbReference>
<evidence type="ECO:0000313" key="4">
    <source>
        <dbReference type="Proteomes" id="UP000002964"/>
    </source>
</evidence>
<name>H8Z554_9GAMM</name>
<accession>H8Z554</accession>
<organism evidence="3 4">
    <name type="scientific">Thiorhodovibrio frisius</name>
    <dbReference type="NCBI Taxonomy" id="631362"/>
    <lineage>
        <taxon>Bacteria</taxon>
        <taxon>Pseudomonadati</taxon>
        <taxon>Pseudomonadota</taxon>
        <taxon>Gammaproteobacteria</taxon>
        <taxon>Chromatiales</taxon>
        <taxon>Chromatiaceae</taxon>
        <taxon>Thiorhodovibrio</taxon>
    </lineage>
</organism>
<dbReference type="STRING" id="631362.Thi970DRAFT_04098"/>
<feature type="region of interest" description="Disordered" evidence="1">
    <location>
        <begin position="83"/>
        <end position="117"/>
    </location>
</feature>
<proteinExistence type="predicted"/>
<dbReference type="EMBL" id="JH603170">
    <property type="protein sequence ID" value="EIC20461.1"/>
    <property type="molecule type" value="Genomic_DNA"/>
</dbReference>
<protein>
    <submittedName>
        <fullName evidence="3">Uncharacterized protein</fullName>
    </submittedName>
</protein>
<evidence type="ECO:0000256" key="2">
    <source>
        <dbReference type="SAM" id="SignalP"/>
    </source>
</evidence>
<keyword evidence="2" id="KW-0732">Signal</keyword>
<keyword evidence="4" id="KW-1185">Reference proteome</keyword>
<dbReference type="AlphaFoldDB" id="H8Z554"/>